<evidence type="ECO:0000313" key="3">
    <source>
        <dbReference type="Proteomes" id="UP000011713"/>
    </source>
</evidence>
<dbReference type="AlphaFoldDB" id="M4C0W4"/>
<dbReference type="InterPro" id="IPR003994">
    <property type="entry name" value="UXT"/>
</dbReference>
<reference evidence="2" key="2">
    <citation type="submission" date="2015-06" db="UniProtKB">
        <authorList>
            <consortium name="EnsemblProtists"/>
        </authorList>
    </citation>
    <scope>IDENTIFICATION</scope>
    <source>
        <strain evidence="2">Emoy2</strain>
    </source>
</reference>
<evidence type="ECO:0000313" key="2">
    <source>
        <dbReference type="EnsemblProtists" id="HpaP812668"/>
    </source>
</evidence>
<protein>
    <submittedName>
        <fullName evidence="2">Uncharacterized protein</fullName>
    </submittedName>
</protein>
<dbReference type="EnsemblProtists" id="HpaT812668">
    <property type="protein sequence ID" value="HpaP812668"/>
    <property type="gene ID" value="HpaG812668"/>
</dbReference>
<dbReference type="GO" id="GO:0000122">
    <property type="term" value="P:negative regulation of transcription by RNA polymerase II"/>
    <property type="evidence" value="ECO:0007669"/>
    <property type="project" value="InterPro"/>
</dbReference>
<name>M4C0W4_HYAAE</name>
<sequence length="213" mass="24583">MVSESSTPALQRYSDFVEQVLRPQLQQTLVHRDALTQEVHEYQELRELLQTLADPTPRPLHTLLDVGEHFYVRAKVDDASLVTVDIGLEFHIEMTATEAQRFVACCIAVRRRRWTEEEASSRYVWVDEGYKGLMMLSRLKQFTTDDQVRVPSRDTALLVYGDNRFSCAARCEQEHDKRRCRASVCCSWALSASKVVELRSNCLPEAAFRRTRA</sequence>
<organism evidence="2 3">
    <name type="scientific">Hyaloperonospora arabidopsidis (strain Emoy2)</name>
    <name type="common">Downy mildew agent</name>
    <name type="synonym">Peronospora arabidopsidis</name>
    <dbReference type="NCBI Taxonomy" id="559515"/>
    <lineage>
        <taxon>Eukaryota</taxon>
        <taxon>Sar</taxon>
        <taxon>Stramenopiles</taxon>
        <taxon>Oomycota</taxon>
        <taxon>Peronosporomycetes</taxon>
        <taxon>Peronosporales</taxon>
        <taxon>Peronosporaceae</taxon>
        <taxon>Hyaloperonospora</taxon>
    </lineage>
</organism>
<dbReference type="SUPFAM" id="SSF46579">
    <property type="entry name" value="Prefoldin"/>
    <property type="match status" value="1"/>
</dbReference>
<dbReference type="Gene3D" id="1.10.287.370">
    <property type="match status" value="1"/>
</dbReference>
<proteinExistence type="inferred from homology"/>
<dbReference type="VEuPathDB" id="FungiDB:HpaG812668"/>
<comment type="similarity">
    <text evidence="1">Belongs to the UXT family.</text>
</comment>
<dbReference type="PRINTS" id="PR01502">
    <property type="entry name" value="UXTPROTEIN"/>
</dbReference>
<dbReference type="CDD" id="cd23158">
    <property type="entry name" value="Prefoldin_UXT"/>
    <property type="match status" value="1"/>
</dbReference>
<dbReference type="HOGENOM" id="CLU_1296535_0_0_1"/>
<dbReference type="Pfam" id="PF02996">
    <property type="entry name" value="Prefoldin"/>
    <property type="match status" value="1"/>
</dbReference>
<dbReference type="Proteomes" id="UP000011713">
    <property type="component" value="Unassembled WGS sequence"/>
</dbReference>
<dbReference type="GO" id="GO:0003714">
    <property type="term" value="F:transcription corepressor activity"/>
    <property type="evidence" value="ECO:0007669"/>
    <property type="project" value="InterPro"/>
</dbReference>
<dbReference type="EMBL" id="JH598086">
    <property type="status" value="NOT_ANNOTATED_CDS"/>
    <property type="molecule type" value="Genomic_DNA"/>
</dbReference>
<dbReference type="eggNOG" id="KOG3047">
    <property type="taxonomic scope" value="Eukaryota"/>
</dbReference>
<dbReference type="STRING" id="559515.M4C0W4"/>
<reference evidence="3" key="1">
    <citation type="journal article" date="2010" name="Science">
        <title>Signatures of adaptation to obligate biotrophy in the Hyaloperonospora arabidopsidis genome.</title>
        <authorList>
            <person name="Baxter L."/>
            <person name="Tripathy S."/>
            <person name="Ishaque N."/>
            <person name="Boot N."/>
            <person name="Cabral A."/>
            <person name="Kemen E."/>
            <person name="Thines M."/>
            <person name="Ah-Fong A."/>
            <person name="Anderson R."/>
            <person name="Badejoko W."/>
            <person name="Bittner-Eddy P."/>
            <person name="Boore J.L."/>
            <person name="Chibucos M.C."/>
            <person name="Coates M."/>
            <person name="Dehal P."/>
            <person name="Delehaunty K."/>
            <person name="Dong S."/>
            <person name="Downton P."/>
            <person name="Dumas B."/>
            <person name="Fabro G."/>
            <person name="Fronick C."/>
            <person name="Fuerstenberg S.I."/>
            <person name="Fulton L."/>
            <person name="Gaulin E."/>
            <person name="Govers F."/>
            <person name="Hughes L."/>
            <person name="Humphray S."/>
            <person name="Jiang R.H."/>
            <person name="Judelson H."/>
            <person name="Kamoun S."/>
            <person name="Kyung K."/>
            <person name="Meijer H."/>
            <person name="Minx P."/>
            <person name="Morris P."/>
            <person name="Nelson J."/>
            <person name="Phuntumart V."/>
            <person name="Qutob D."/>
            <person name="Rehmany A."/>
            <person name="Rougon-Cardoso A."/>
            <person name="Ryden P."/>
            <person name="Torto-Alalibo T."/>
            <person name="Studholme D."/>
            <person name="Wang Y."/>
            <person name="Win J."/>
            <person name="Wood J."/>
            <person name="Clifton S.W."/>
            <person name="Rogers J."/>
            <person name="Van den Ackerveken G."/>
            <person name="Jones J.D."/>
            <person name="McDowell J.M."/>
            <person name="Beynon J."/>
            <person name="Tyler B.M."/>
        </authorList>
    </citation>
    <scope>NUCLEOTIDE SEQUENCE [LARGE SCALE GENOMIC DNA]</scope>
    <source>
        <strain evidence="3">Emoy2</strain>
    </source>
</reference>
<dbReference type="InParanoid" id="M4C0W4"/>
<evidence type="ECO:0000256" key="1">
    <source>
        <dbReference type="ARBA" id="ARBA00007666"/>
    </source>
</evidence>
<keyword evidence="3" id="KW-1185">Reference proteome</keyword>
<dbReference type="InterPro" id="IPR009053">
    <property type="entry name" value="Prefoldin"/>
</dbReference>
<accession>M4C0W4</accession>
<dbReference type="InterPro" id="IPR004127">
    <property type="entry name" value="Prefoldin_subunit_alpha"/>
</dbReference>